<reference evidence="3" key="1">
    <citation type="submission" date="2020-05" db="EMBL/GenBank/DDBJ databases">
        <title>Frigoriglobus tundricola gen. nov., sp. nov., a psychrotolerant cellulolytic planctomycete of the family Gemmataceae with two divergent copies of 16S rRNA gene.</title>
        <authorList>
            <person name="Kulichevskaya I.S."/>
            <person name="Ivanova A.A."/>
            <person name="Naumoff D.G."/>
            <person name="Beletsky A.V."/>
            <person name="Rijpstra W.I.C."/>
            <person name="Sinninghe Damste J.S."/>
            <person name="Mardanov A.V."/>
            <person name="Ravin N.V."/>
            <person name="Dedysh S.N."/>
        </authorList>
    </citation>
    <scope>NUCLEOTIDE SEQUENCE [LARGE SCALE GENOMIC DNA]</scope>
    <source>
        <strain evidence="3">PL17</strain>
    </source>
</reference>
<dbReference type="PANTHER" id="PTHR33169">
    <property type="entry name" value="PADR-FAMILY TRANSCRIPTIONAL REGULATOR"/>
    <property type="match status" value="1"/>
</dbReference>
<keyword evidence="3" id="KW-1185">Reference proteome</keyword>
<evidence type="ECO:0000313" key="3">
    <source>
        <dbReference type="Proteomes" id="UP000503447"/>
    </source>
</evidence>
<protein>
    <submittedName>
        <fullName evidence="2">Transcriptional regulator, PadR family</fullName>
    </submittedName>
</protein>
<evidence type="ECO:0000259" key="1">
    <source>
        <dbReference type="Pfam" id="PF03551"/>
    </source>
</evidence>
<accession>A0A6M5YTD2</accession>
<evidence type="ECO:0000313" key="2">
    <source>
        <dbReference type="EMBL" id="QJW96531.1"/>
    </source>
</evidence>
<dbReference type="Gene3D" id="1.10.10.10">
    <property type="entry name" value="Winged helix-like DNA-binding domain superfamily/Winged helix DNA-binding domain"/>
    <property type="match status" value="1"/>
</dbReference>
<feature type="domain" description="Transcription regulator PadR N-terminal" evidence="1">
    <location>
        <begin position="44"/>
        <end position="115"/>
    </location>
</feature>
<name>A0A6M5YTD2_9BACT</name>
<dbReference type="Pfam" id="PF03551">
    <property type="entry name" value="PadR"/>
    <property type="match status" value="1"/>
</dbReference>
<dbReference type="SUPFAM" id="SSF46785">
    <property type="entry name" value="Winged helix' DNA-binding domain"/>
    <property type="match status" value="1"/>
</dbReference>
<dbReference type="Proteomes" id="UP000503447">
    <property type="component" value="Chromosome"/>
</dbReference>
<dbReference type="PANTHER" id="PTHR33169:SF14">
    <property type="entry name" value="TRANSCRIPTIONAL REGULATOR RV3488"/>
    <property type="match status" value="1"/>
</dbReference>
<dbReference type="KEGG" id="ftj:FTUN_4088"/>
<proteinExistence type="predicted"/>
<gene>
    <name evidence="2" type="ORF">FTUN_4088</name>
</gene>
<dbReference type="InterPro" id="IPR052509">
    <property type="entry name" value="Metal_resp_DNA-bind_regulator"/>
</dbReference>
<dbReference type="InterPro" id="IPR005149">
    <property type="entry name" value="Tscrpt_reg_PadR_N"/>
</dbReference>
<dbReference type="InterPro" id="IPR036390">
    <property type="entry name" value="WH_DNA-bd_sf"/>
</dbReference>
<sequence length="135" mass="15201">MRVLFCQLLPIDSYLALHYSSDMDADFLANWTTQMRKGLLELCVLATLKGDRMYGYDIAKRLSGVNGLVMGEGTIYPILSRFKKEGLVDTTLVESPEGPARKYYQLTARGRLLLTKMMKAWAEVRDGIETVTVGE</sequence>
<dbReference type="AlphaFoldDB" id="A0A6M5YTD2"/>
<dbReference type="EMBL" id="CP053452">
    <property type="protein sequence ID" value="QJW96531.1"/>
    <property type="molecule type" value="Genomic_DNA"/>
</dbReference>
<organism evidence="2 3">
    <name type="scientific">Frigoriglobus tundricola</name>
    <dbReference type="NCBI Taxonomy" id="2774151"/>
    <lineage>
        <taxon>Bacteria</taxon>
        <taxon>Pseudomonadati</taxon>
        <taxon>Planctomycetota</taxon>
        <taxon>Planctomycetia</taxon>
        <taxon>Gemmatales</taxon>
        <taxon>Gemmataceae</taxon>
        <taxon>Frigoriglobus</taxon>
    </lineage>
</organism>
<dbReference type="InterPro" id="IPR036388">
    <property type="entry name" value="WH-like_DNA-bd_sf"/>
</dbReference>